<evidence type="ECO:0000256" key="3">
    <source>
        <dbReference type="ARBA" id="ARBA00023163"/>
    </source>
</evidence>
<dbReference type="PANTHER" id="PTHR42756">
    <property type="entry name" value="TRANSCRIPTIONAL REGULATOR, MARR"/>
    <property type="match status" value="1"/>
</dbReference>
<dbReference type="GO" id="GO:0003677">
    <property type="term" value="F:DNA binding"/>
    <property type="evidence" value="ECO:0007669"/>
    <property type="project" value="UniProtKB-KW"/>
</dbReference>
<dbReference type="Gene3D" id="1.10.10.10">
    <property type="entry name" value="Winged helix-like DNA-binding domain superfamily/Winged helix DNA-binding domain"/>
    <property type="match status" value="1"/>
</dbReference>
<keyword evidence="5" id="KW-0614">Plasmid</keyword>
<evidence type="ECO:0000259" key="4">
    <source>
        <dbReference type="PROSITE" id="PS50995"/>
    </source>
</evidence>
<dbReference type="EMBL" id="CP040819">
    <property type="protein sequence ID" value="QDL94276.1"/>
    <property type="molecule type" value="Genomic_DNA"/>
</dbReference>
<dbReference type="InterPro" id="IPR000835">
    <property type="entry name" value="HTH_MarR-typ"/>
</dbReference>
<name>A0A5B8FZD0_9RHOB</name>
<dbReference type="KEGG" id="ppru:FDP22_18825"/>
<proteinExistence type="predicted"/>
<feature type="domain" description="HTH marR-type" evidence="4">
    <location>
        <begin position="1"/>
        <end position="133"/>
    </location>
</feature>
<evidence type="ECO:0000313" key="5">
    <source>
        <dbReference type="EMBL" id="QDL94276.1"/>
    </source>
</evidence>
<dbReference type="SMART" id="SM00347">
    <property type="entry name" value="HTH_MARR"/>
    <property type="match status" value="1"/>
</dbReference>
<dbReference type="InterPro" id="IPR036390">
    <property type="entry name" value="WH_DNA-bd_sf"/>
</dbReference>
<organism evidence="5 6">
    <name type="scientific">Paroceanicella profunda</name>
    <dbReference type="NCBI Taxonomy" id="2579971"/>
    <lineage>
        <taxon>Bacteria</taxon>
        <taxon>Pseudomonadati</taxon>
        <taxon>Pseudomonadota</taxon>
        <taxon>Alphaproteobacteria</taxon>
        <taxon>Rhodobacterales</taxon>
        <taxon>Paracoccaceae</taxon>
        <taxon>Paroceanicella</taxon>
    </lineage>
</organism>
<evidence type="ECO:0000256" key="2">
    <source>
        <dbReference type="ARBA" id="ARBA00023125"/>
    </source>
</evidence>
<protein>
    <submittedName>
        <fullName evidence="5">MarR family transcriptional regulator</fullName>
    </submittedName>
</protein>
<keyword evidence="1" id="KW-0805">Transcription regulation</keyword>
<dbReference type="OrthoDB" id="511972at2"/>
<dbReference type="InterPro" id="IPR036388">
    <property type="entry name" value="WH-like_DNA-bd_sf"/>
</dbReference>
<dbReference type="Pfam" id="PF12802">
    <property type="entry name" value="MarR_2"/>
    <property type="match status" value="1"/>
</dbReference>
<accession>A0A5B8FZD0</accession>
<dbReference type="GO" id="GO:0003700">
    <property type="term" value="F:DNA-binding transcription factor activity"/>
    <property type="evidence" value="ECO:0007669"/>
    <property type="project" value="InterPro"/>
</dbReference>
<keyword evidence="2" id="KW-0238">DNA-binding</keyword>
<gene>
    <name evidence="5" type="ORF">FDP22_18825</name>
</gene>
<reference evidence="5 6" key="1">
    <citation type="submission" date="2019-06" db="EMBL/GenBank/DDBJ databases">
        <title>Genome sequence of Rhodobacteraceae bacterium D4M1.</title>
        <authorList>
            <person name="Cao J."/>
        </authorList>
    </citation>
    <scope>NUCLEOTIDE SEQUENCE [LARGE SCALE GENOMIC DNA]</scope>
    <source>
        <strain evidence="5 6">D4M1</strain>
        <plasmid evidence="6">pd4m1a</plasmid>
    </source>
</reference>
<keyword evidence="6" id="KW-1185">Reference proteome</keyword>
<geneLocation type="plasmid" evidence="6">
    <name>pd4m1a</name>
</geneLocation>
<dbReference type="Proteomes" id="UP000305888">
    <property type="component" value="Plasmid pD4M1A"/>
</dbReference>
<evidence type="ECO:0000256" key="1">
    <source>
        <dbReference type="ARBA" id="ARBA00023015"/>
    </source>
</evidence>
<dbReference type="AlphaFoldDB" id="A0A5B8FZD0"/>
<keyword evidence="3" id="KW-0804">Transcription</keyword>
<evidence type="ECO:0000313" key="6">
    <source>
        <dbReference type="Proteomes" id="UP000305888"/>
    </source>
</evidence>
<sequence>MYLLNQVNQSIRTVLETRLRDHRVTGIQYTVLAIVRARDGISSADLARRFFVTPQTMNEIVTGLEKRGLIERRELPGNRRILVTYLRPEGARLLEACDTIADELEAGAFAAMPEEDFTALRRILRDHLHRLLDAPAPR</sequence>
<dbReference type="PANTHER" id="PTHR42756:SF1">
    <property type="entry name" value="TRANSCRIPTIONAL REPRESSOR OF EMRAB OPERON"/>
    <property type="match status" value="1"/>
</dbReference>
<dbReference type="SUPFAM" id="SSF46785">
    <property type="entry name" value="Winged helix' DNA-binding domain"/>
    <property type="match status" value="1"/>
</dbReference>
<dbReference type="PROSITE" id="PS50995">
    <property type="entry name" value="HTH_MARR_2"/>
    <property type="match status" value="1"/>
</dbReference>